<accession>A0A8S9PTH8</accession>
<organism evidence="1 2">
    <name type="scientific">Brassica cretica</name>
    <name type="common">Mustard</name>
    <dbReference type="NCBI Taxonomy" id="69181"/>
    <lineage>
        <taxon>Eukaryota</taxon>
        <taxon>Viridiplantae</taxon>
        <taxon>Streptophyta</taxon>
        <taxon>Embryophyta</taxon>
        <taxon>Tracheophyta</taxon>
        <taxon>Spermatophyta</taxon>
        <taxon>Magnoliopsida</taxon>
        <taxon>eudicotyledons</taxon>
        <taxon>Gunneridae</taxon>
        <taxon>Pentapetalae</taxon>
        <taxon>rosids</taxon>
        <taxon>malvids</taxon>
        <taxon>Brassicales</taxon>
        <taxon>Brassicaceae</taxon>
        <taxon>Brassiceae</taxon>
        <taxon>Brassica</taxon>
    </lineage>
</organism>
<dbReference type="Proteomes" id="UP000712600">
    <property type="component" value="Unassembled WGS sequence"/>
</dbReference>
<dbReference type="AlphaFoldDB" id="A0A8S9PTH8"/>
<sequence>MLLGLREHEDPKTGVRTVAQMSVFNNSGTVERVRGFATCKKLKLSGLQGMYVVFAKDDQCSGLGFGYEQKVAEKCSTRGRVDQIWNETRCWYFEASKSVQLRRFELQGCRFSHREVKDQVLVVKTKLK</sequence>
<dbReference type="EMBL" id="QGKX02001347">
    <property type="protein sequence ID" value="KAF3523170.1"/>
    <property type="molecule type" value="Genomic_DNA"/>
</dbReference>
<evidence type="ECO:0000313" key="1">
    <source>
        <dbReference type="EMBL" id="KAF3523170.1"/>
    </source>
</evidence>
<evidence type="ECO:0000313" key="2">
    <source>
        <dbReference type="Proteomes" id="UP000712600"/>
    </source>
</evidence>
<name>A0A8S9PTH8_BRACR</name>
<proteinExistence type="predicted"/>
<comment type="caution">
    <text evidence="1">The sequence shown here is derived from an EMBL/GenBank/DDBJ whole genome shotgun (WGS) entry which is preliminary data.</text>
</comment>
<reference evidence="1" key="1">
    <citation type="submission" date="2019-12" db="EMBL/GenBank/DDBJ databases">
        <title>Genome sequencing and annotation of Brassica cretica.</title>
        <authorList>
            <person name="Studholme D.J."/>
            <person name="Sarris P."/>
        </authorList>
    </citation>
    <scope>NUCLEOTIDE SEQUENCE</scope>
    <source>
        <strain evidence="1">PFS-109/04</strain>
        <tissue evidence="1">Leaf</tissue>
    </source>
</reference>
<protein>
    <submittedName>
        <fullName evidence="1">Uncharacterized protein</fullName>
    </submittedName>
</protein>
<gene>
    <name evidence="1" type="ORF">F2Q69_00050069</name>
</gene>